<name>A0A699XKZ2_TANCI</name>
<proteinExistence type="predicted"/>
<feature type="non-terminal residue" evidence="1">
    <location>
        <position position="1"/>
    </location>
</feature>
<comment type="caution">
    <text evidence="1">The sequence shown here is derived from an EMBL/GenBank/DDBJ whole genome shotgun (WGS) entry which is preliminary data.</text>
</comment>
<protein>
    <submittedName>
        <fullName evidence="1">Uncharacterized protein</fullName>
    </submittedName>
</protein>
<accession>A0A699XKZ2</accession>
<sequence>TYTQLADDTRLVSTIGLNLDASRQRLLAAVSDAGANTTRSTATTL</sequence>
<gene>
    <name evidence="1" type="ORF">Tci_931852</name>
</gene>
<organism evidence="1">
    <name type="scientific">Tanacetum cinerariifolium</name>
    <name type="common">Dalmatian daisy</name>
    <name type="synonym">Chrysanthemum cinerariifolium</name>
    <dbReference type="NCBI Taxonomy" id="118510"/>
    <lineage>
        <taxon>Eukaryota</taxon>
        <taxon>Viridiplantae</taxon>
        <taxon>Streptophyta</taxon>
        <taxon>Embryophyta</taxon>
        <taxon>Tracheophyta</taxon>
        <taxon>Spermatophyta</taxon>
        <taxon>Magnoliopsida</taxon>
        <taxon>eudicotyledons</taxon>
        <taxon>Gunneridae</taxon>
        <taxon>Pentapetalae</taxon>
        <taxon>asterids</taxon>
        <taxon>campanulids</taxon>
        <taxon>Asterales</taxon>
        <taxon>Asteraceae</taxon>
        <taxon>Asteroideae</taxon>
        <taxon>Anthemideae</taxon>
        <taxon>Anthemidinae</taxon>
        <taxon>Tanacetum</taxon>
    </lineage>
</organism>
<dbReference type="AlphaFoldDB" id="A0A699XKZ2"/>
<reference evidence="1" key="1">
    <citation type="journal article" date="2019" name="Sci. Rep.">
        <title>Draft genome of Tanacetum cinerariifolium, the natural source of mosquito coil.</title>
        <authorList>
            <person name="Yamashiro T."/>
            <person name="Shiraishi A."/>
            <person name="Satake H."/>
            <person name="Nakayama K."/>
        </authorList>
    </citation>
    <scope>NUCLEOTIDE SEQUENCE</scope>
</reference>
<feature type="non-terminal residue" evidence="1">
    <location>
        <position position="45"/>
    </location>
</feature>
<evidence type="ECO:0000313" key="1">
    <source>
        <dbReference type="EMBL" id="GFD59883.1"/>
    </source>
</evidence>
<dbReference type="EMBL" id="BKCJ011870577">
    <property type="protein sequence ID" value="GFD59883.1"/>
    <property type="molecule type" value="Genomic_DNA"/>
</dbReference>